<sequence length="82" mass="9004">LVVQDTQTRNAATKFAMVRFGNVLGSSGSVLPLFQKQIARGGPVTVTHKDVTRFFMTIPEAARLVLRAGAYAKGYQVYCVRQ</sequence>
<evidence type="ECO:0000313" key="3">
    <source>
        <dbReference type="EMBL" id="KKK77627.1"/>
    </source>
</evidence>
<dbReference type="Gene3D" id="3.40.50.720">
    <property type="entry name" value="NAD(P)-binding Rossmann-like Domain"/>
    <property type="match status" value="1"/>
</dbReference>
<gene>
    <name evidence="3" type="ORF">LCGC14_2851660</name>
</gene>
<dbReference type="PANTHER" id="PTHR43318:SF1">
    <property type="entry name" value="POLYSACCHARIDE BIOSYNTHESIS PROTEIN EPSC-RELATED"/>
    <property type="match status" value="1"/>
</dbReference>
<dbReference type="SUPFAM" id="SSF51735">
    <property type="entry name" value="NAD(P)-binding Rossmann-fold domains"/>
    <property type="match status" value="1"/>
</dbReference>
<protein>
    <recommendedName>
        <fullName evidence="2">Polysaccharide biosynthesis protein CapD-like domain-containing protein</fullName>
    </recommendedName>
</protein>
<proteinExistence type="inferred from homology"/>
<comment type="similarity">
    <text evidence="1">Belongs to the polysaccharide synthase family.</text>
</comment>
<dbReference type="EMBL" id="LAZR01054864">
    <property type="protein sequence ID" value="KKK77627.1"/>
    <property type="molecule type" value="Genomic_DNA"/>
</dbReference>
<feature type="non-terminal residue" evidence="3">
    <location>
        <position position="1"/>
    </location>
</feature>
<dbReference type="AlphaFoldDB" id="A0A0F8Y876"/>
<evidence type="ECO:0000256" key="1">
    <source>
        <dbReference type="ARBA" id="ARBA00007430"/>
    </source>
</evidence>
<dbReference type="InterPro" id="IPR036291">
    <property type="entry name" value="NAD(P)-bd_dom_sf"/>
</dbReference>
<dbReference type="InterPro" id="IPR051203">
    <property type="entry name" value="Polysaccharide_Synthase-Rel"/>
</dbReference>
<dbReference type="Pfam" id="PF02719">
    <property type="entry name" value="Polysacc_synt_2"/>
    <property type="match status" value="1"/>
</dbReference>
<name>A0A0F8Y876_9ZZZZ</name>
<dbReference type="PANTHER" id="PTHR43318">
    <property type="entry name" value="UDP-N-ACETYLGLUCOSAMINE 4,6-DEHYDRATASE"/>
    <property type="match status" value="1"/>
</dbReference>
<dbReference type="InterPro" id="IPR003869">
    <property type="entry name" value="Polysac_CapD-like"/>
</dbReference>
<reference evidence="3" key="1">
    <citation type="journal article" date="2015" name="Nature">
        <title>Complex archaea that bridge the gap between prokaryotes and eukaryotes.</title>
        <authorList>
            <person name="Spang A."/>
            <person name="Saw J.H."/>
            <person name="Jorgensen S.L."/>
            <person name="Zaremba-Niedzwiedzka K."/>
            <person name="Martijn J."/>
            <person name="Lind A.E."/>
            <person name="van Eijk R."/>
            <person name="Schleper C."/>
            <person name="Guy L."/>
            <person name="Ettema T.J."/>
        </authorList>
    </citation>
    <scope>NUCLEOTIDE SEQUENCE</scope>
</reference>
<feature type="domain" description="Polysaccharide biosynthesis protein CapD-like" evidence="2">
    <location>
        <begin position="5"/>
        <end position="79"/>
    </location>
</feature>
<evidence type="ECO:0000259" key="2">
    <source>
        <dbReference type="Pfam" id="PF02719"/>
    </source>
</evidence>
<accession>A0A0F8Y876</accession>
<organism evidence="3">
    <name type="scientific">marine sediment metagenome</name>
    <dbReference type="NCBI Taxonomy" id="412755"/>
    <lineage>
        <taxon>unclassified sequences</taxon>
        <taxon>metagenomes</taxon>
        <taxon>ecological metagenomes</taxon>
    </lineage>
</organism>
<comment type="caution">
    <text evidence="3">The sequence shown here is derived from an EMBL/GenBank/DDBJ whole genome shotgun (WGS) entry which is preliminary data.</text>
</comment>